<sequence length="221" mass="26117">MILIKLKEHRHFAVLLYYLVIYCLYIYTEKVTVPQYIMYSKLDDYIPFVKEMVIPYLFWYIYIFIALMYLGFTSKKDFYKLCGFMFVGMTICFIIYLLFPNGQNLRPLVLGDDLLSYVIRYIYYTDTPTNSAPSMHVLDSIAVHLTITNCDKLKNNRMLRLTSGISMLSIIASTVMIKQHSIIDVLYGIILSLIIYWGIYKVNIYKYLSSKKFIYVNDVNR</sequence>
<dbReference type="SUPFAM" id="SSF48317">
    <property type="entry name" value="Acid phosphatase/Vanadium-dependent haloperoxidase"/>
    <property type="match status" value="1"/>
</dbReference>
<evidence type="ECO:0000256" key="1">
    <source>
        <dbReference type="SAM" id="Phobius"/>
    </source>
</evidence>
<dbReference type="RefSeq" id="WP_207550796.1">
    <property type="nucleotide sequence ID" value="NZ_FRAG01000023.1"/>
</dbReference>
<protein>
    <recommendedName>
        <fullName evidence="4">PAP2 superfamily protein</fullName>
    </recommendedName>
</protein>
<feature type="transmembrane region" description="Helical" evidence="1">
    <location>
        <begin position="182"/>
        <end position="200"/>
    </location>
</feature>
<name>A0A1M6PBT1_PARC5</name>
<feature type="transmembrane region" description="Helical" evidence="1">
    <location>
        <begin position="78"/>
        <end position="99"/>
    </location>
</feature>
<reference evidence="2 3" key="1">
    <citation type="submission" date="2016-11" db="EMBL/GenBank/DDBJ databases">
        <authorList>
            <person name="Jaros S."/>
            <person name="Januszkiewicz K."/>
            <person name="Wedrychowicz H."/>
        </authorList>
    </citation>
    <scope>NUCLEOTIDE SEQUENCE [LARGE SCALE GENOMIC DNA]</scope>
    <source>
        <strain evidence="2 3">DSM 15212</strain>
    </source>
</reference>
<evidence type="ECO:0000313" key="2">
    <source>
        <dbReference type="EMBL" id="SHK05403.1"/>
    </source>
</evidence>
<feature type="transmembrane region" description="Helical" evidence="1">
    <location>
        <begin position="53"/>
        <end position="71"/>
    </location>
</feature>
<dbReference type="AlphaFoldDB" id="A0A1M6PBT1"/>
<keyword evidence="1" id="KW-0472">Membrane</keyword>
<keyword evidence="1" id="KW-0812">Transmembrane</keyword>
<gene>
    <name evidence="2" type="ORF">SAMN02745912_02087</name>
</gene>
<dbReference type="STRING" id="1121301.SAMN02745912_02087"/>
<evidence type="ECO:0008006" key="4">
    <source>
        <dbReference type="Google" id="ProtNLM"/>
    </source>
</evidence>
<keyword evidence="1" id="KW-1133">Transmembrane helix</keyword>
<dbReference type="InterPro" id="IPR036938">
    <property type="entry name" value="PAP2/HPO_sf"/>
</dbReference>
<evidence type="ECO:0000313" key="3">
    <source>
        <dbReference type="Proteomes" id="UP000184465"/>
    </source>
</evidence>
<organism evidence="2 3">
    <name type="scientific">Paramaledivibacter caminithermalis (strain DSM 15212 / CIP 107654 / DViRD3)</name>
    <name type="common">Clostridium caminithermale</name>
    <dbReference type="NCBI Taxonomy" id="1121301"/>
    <lineage>
        <taxon>Bacteria</taxon>
        <taxon>Bacillati</taxon>
        <taxon>Bacillota</taxon>
        <taxon>Clostridia</taxon>
        <taxon>Peptostreptococcales</taxon>
        <taxon>Caminicellaceae</taxon>
        <taxon>Paramaledivibacter</taxon>
    </lineage>
</organism>
<dbReference type="Proteomes" id="UP000184465">
    <property type="component" value="Unassembled WGS sequence"/>
</dbReference>
<keyword evidence="3" id="KW-1185">Reference proteome</keyword>
<dbReference type="EMBL" id="FRAG01000023">
    <property type="protein sequence ID" value="SHK05403.1"/>
    <property type="molecule type" value="Genomic_DNA"/>
</dbReference>
<accession>A0A1M6PBT1</accession>
<proteinExistence type="predicted"/>
<feature type="transmembrane region" description="Helical" evidence="1">
    <location>
        <begin position="12"/>
        <end position="28"/>
    </location>
</feature>